<protein>
    <submittedName>
        <fullName evidence="1">Uncharacterized protein</fullName>
    </submittedName>
</protein>
<dbReference type="Proteomes" id="UP001396334">
    <property type="component" value="Unassembled WGS sequence"/>
</dbReference>
<evidence type="ECO:0000313" key="2">
    <source>
        <dbReference type="Proteomes" id="UP001396334"/>
    </source>
</evidence>
<sequence length="174" mass="20161">MDSNRWEEHKNNIETQLSRLESMFEENPRYLEKIRNLFSTNGIIFYSRDFGIPLKSGEEAHEHVGLNSHSNFSESTNFVLHFSAKKPSNDMLQCLDAMGISREQSLDVKHGHGNVIEMRSNRIGILKIEKLLQRHGGKLKHYEAYSCSCYGSKEVDDQYYNFCEDVCEAYKNKG</sequence>
<name>A0ABR2U004_9ROSI</name>
<accession>A0ABR2U004</accession>
<gene>
    <name evidence="1" type="ORF">V6N11_071416</name>
</gene>
<keyword evidence="2" id="KW-1185">Reference proteome</keyword>
<proteinExistence type="predicted"/>
<reference evidence="1 2" key="1">
    <citation type="journal article" date="2024" name="G3 (Bethesda)">
        <title>Genome assembly of Hibiscus sabdariffa L. provides insights into metabolisms of medicinal natural products.</title>
        <authorList>
            <person name="Kim T."/>
        </authorList>
    </citation>
    <scope>NUCLEOTIDE SEQUENCE [LARGE SCALE GENOMIC DNA]</scope>
    <source>
        <strain evidence="1">TK-2024</strain>
        <tissue evidence="1">Old leaves</tissue>
    </source>
</reference>
<organism evidence="1 2">
    <name type="scientific">Hibiscus sabdariffa</name>
    <name type="common">roselle</name>
    <dbReference type="NCBI Taxonomy" id="183260"/>
    <lineage>
        <taxon>Eukaryota</taxon>
        <taxon>Viridiplantae</taxon>
        <taxon>Streptophyta</taxon>
        <taxon>Embryophyta</taxon>
        <taxon>Tracheophyta</taxon>
        <taxon>Spermatophyta</taxon>
        <taxon>Magnoliopsida</taxon>
        <taxon>eudicotyledons</taxon>
        <taxon>Gunneridae</taxon>
        <taxon>Pentapetalae</taxon>
        <taxon>rosids</taxon>
        <taxon>malvids</taxon>
        <taxon>Malvales</taxon>
        <taxon>Malvaceae</taxon>
        <taxon>Malvoideae</taxon>
        <taxon>Hibiscus</taxon>
    </lineage>
</organism>
<comment type="caution">
    <text evidence="1">The sequence shown here is derived from an EMBL/GenBank/DDBJ whole genome shotgun (WGS) entry which is preliminary data.</text>
</comment>
<dbReference type="EMBL" id="JBBPBN010000003">
    <property type="protein sequence ID" value="KAK9043065.1"/>
    <property type="molecule type" value="Genomic_DNA"/>
</dbReference>
<evidence type="ECO:0000313" key="1">
    <source>
        <dbReference type="EMBL" id="KAK9043065.1"/>
    </source>
</evidence>